<organism evidence="2 3">
    <name type="scientific">Corynebacterium hadale</name>
    <dbReference type="NCBI Taxonomy" id="2026255"/>
    <lineage>
        <taxon>Bacteria</taxon>
        <taxon>Bacillati</taxon>
        <taxon>Actinomycetota</taxon>
        <taxon>Actinomycetes</taxon>
        <taxon>Mycobacteriales</taxon>
        <taxon>Corynebacteriaceae</taxon>
        <taxon>Corynebacterium</taxon>
    </lineage>
</organism>
<dbReference type="Proteomes" id="UP000218041">
    <property type="component" value="Unassembled WGS sequence"/>
</dbReference>
<sequence>MAVHFSIDLTDATYADLVALVEGARVAGVDKRAALHLEDTTLSLEVEPEVRTERSAAREHAPATGGQLPQLGDAAIRSVVDILTGRQEPPRR</sequence>
<evidence type="ECO:0000313" key="2">
    <source>
        <dbReference type="EMBL" id="PAT09995.1"/>
    </source>
</evidence>
<accession>A0AB36RKN9</accession>
<gene>
    <name evidence="2" type="ORF">CKJ80_08530</name>
</gene>
<dbReference type="EMBL" id="NSGP01000011">
    <property type="protein sequence ID" value="PAT09995.1"/>
    <property type="molecule type" value="Genomic_DNA"/>
</dbReference>
<comment type="caution">
    <text evidence="2">The sequence shown here is derived from an EMBL/GenBank/DDBJ whole genome shotgun (WGS) entry which is preliminary data.</text>
</comment>
<protein>
    <submittedName>
        <fullName evidence="2">Uncharacterized protein</fullName>
    </submittedName>
</protein>
<evidence type="ECO:0000256" key="1">
    <source>
        <dbReference type="SAM" id="MobiDB-lite"/>
    </source>
</evidence>
<name>A0AB36RKN9_9CORY</name>
<feature type="compositionally biased region" description="Basic and acidic residues" evidence="1">
    <location>
        <begin position="48"/>
        <end position="61"/>
    </location>
</feature>
<dbReference type="RefSeq" id="WP_095555394.1">
    <property type="nucleotide sequence ID" value="NZ_NSGP01000011.1"/>
</dbReference>
<proteinExistence type="predicted"/>
<reference evidence="2 3" key="1">
    <citation type="submission" date="2017-08" db="EMBL/GenBank/DDBJ databases">
        <title>Whole genome sequences of 6 clinical strains closest to Corynebacterium imitans.</title>
        <authorList>
            <person name="Bernier A.-M."/>
            <person name="Burdz T."/>
            <person name="Bernard K."/>
        </authorList>
    </citation>
    <scope>NUCLEOTIDE SEQUENCE [LARGE SCALE GENOMIC DNA]</scope>
    <source>
        <strain evidence="2 3">NML92-0415</strain>
    </source>
</reference>
<evidence type="ECO:0000313" key="3">
    <source>
        <dbReference type="Proteomes" id="UP000218041"/>
    </source>
</evidence>
<feature type="region of interest" description="Disordered" evidence="1">
    <location>
        <begin position="47"/>
        <end position="72"/>
    </location>
</feature>
<dbReference type="AlphaFoldDB" id="A0AB36RKN9"/>